<proteinExistence type="predicted"/>
<dbReference type="EMBL" id="BHYK01000033">
    <property type="protein sequence ID" value="GCD12441.1"/>
    <property type="molecule type" value="Genomic_DNA"/>
</dbReference>
<protein>
    <submittedName>
        <fullName evidence="1">Uncharacterized protein</fullName>
    </submittedName>
</protein>
<gene>
    <name evidence="1" type="ORF">Ctaglu_40640</name>
</gene>
<dbReference type="AlphaFoldDB" id="A0A401USG2"/>
<sequence>MKKTSLRIKILSGMLCTGLVFSRGSLSFATVKDSGSVNVRLASSMDVKVPMDKEKLKLKQERQAEMMATLETVIKESVTGSIITQTEGDKVLEYVNAKSQKKSVENKTDKKCKSGKCEGERGGLFKDLVADGILTKEKSDALRERMHLKNTELRNQEDQE</sequence>
<name>A0A401USG2_9CLOT</name>
<accession>A0A401USG2</accession>
<dbReference type="RefSeq" id="WP_125005148.1">
    <property type="nucleotide sequence ID" value="NZ_BHYK01000033.1"/>
</dbReference>
<evidence type="ECO:0000313" key="1">
    <source>
        <dbReference type="EMBL" id="GCD12441.1"/>
    </source>
</evidence>
<comment type="caution">
    <text evidence="1">The sequence shown here is derived from an EMBL/GenBank/DDBJ whole genome shotgun (WGS) entry which is preliminary data.</text>
</comment>
<organism evidence="1 2">
    <name type="scientific">Clostridium tagluense</name>
    <dbReference type="NCBI Taxonomy" id="360422"/>
    <lineage>
        <taxon>Bacteria</taxon>
        <taxon>Bacillati</taxon>
        <taxon>Bacillota</taxon>
        <taxon>Clostridia</taxon>
        <taxon>Eubacteriales</taxon>
        <taxon>Clostridiaceae</taxon>
        <taxon>Clostridium</taxon>
    </lineage>
</organism>
<reference evidence="1 2" key="1">
    <citation type="submission" date="2018-11" db="EMBL/GenBank/DDBJ databases">
        <title>Genome sequencing and assembly of Clostridium tagluense strain A121.</title>
        <authorList>
            <person name="Murakami T."/>
            <person name="Segawa T."/>
            <person name="Shcherbakova V.A."/>
            <person name="Mori H."/>
            <person name="Yoshimura Y."/>
        </authorList>
    </citation>
    <scope>NUCLEOTIDE SEQUENCE [LARGE SCALE GENOMIC DNA]</scope>
    <source>
        <strain evidence="1 2">A121</strain>
    </source>
</reference>
<dbReference type="Proteomes" id="UP000287872">
    <property type="component" value="Unassembled WGS sequence"/>
</dbReference>
<evidence type="ECO:0000313" key="2">
    <source>
        <dbReference type="Proteomes" id="UP000287872"/>
    </source>
</evidence>
<keyword evidence="2" id="KW-1185">Reference proteome</keyword>